<dbReference type="InterPro" id="IPR027417">
    <property type="entry name" value="P-loop_NTPase"/>
</dbReference>
<proteinExistence type="predicted"/>
<organism evidence="1 2">
    <name type="scientific">Blautia obeum</name>
    <dbReference type="NCBI Taxonomy" id="40520"/>
    <lineage>
        <taxon>Bacteria</taxon>
        <taxon>Bacillati</taxon>
        <taxon>Bacillota</taxon>
        <taxon>Clostridia</taxon>
        <taxon>Lachnospirales</taxon>
        <taxon>Lachnospiraceae</taxon>
        <taxon>Blautia</taxon>
    </lineage>
</organism>
<reference evidence="1 2" key="1">
    <citation type="submission" date="2015-09" db="EMBL/GenBank/DDBJ databases">
        <authorList>
            <consortium name="Pathogen Informatics"/>
        </authorList>
    </citation>
    <scope>NUCLEOTIDE SEQUENCE [LARGE SCALE GENOMIC DNA]</scope>
    <source>
        <strain evidence="1 2">2789STDY5834861</strain>
    </source>
</reference>
<sequence>MDLVSAIGLISSFVTLEEAGRSWILIIKDKIKRKEIDINNWDSDDPLVQVCLDRFKTDMGDKYKDHIFSEEEIQDIIRGFFEQNRELRIGNEEKKQMTQIIEDILYAYNEYAKSLMSSGERTLHNMLSSDFSKIMDKLGMIEEQPRKENIKKFLRAIEISKEIELENIEELINGEYEIDRSEIIETIQAGREKLVSIQGNAGSGKSVVCKKLLKGKEYVLVTRAENLSTGKKVNELWDCDVEDAILWLENKPLYIFIDAIEFIADCGDNAFPLLQEIYRLADKYSNVYIITSCRTTDSSAFMKINTKYRIKTYEIPDLAKDEIDKVAKNYPIILSLQQNKKYSDLLCVPFYLNLIVSGGFVEENINDENNFRNLIWERIICLKDKCRKYGVSQSDVRNNVERIVFERARSFVVGVDSDIVDSDILEALKSEGIVVESKNKIRLKYDIFEDICFERYIDKAFDACHGSYNNFFDEIEKIGRCIYRRYQIWISNKLFVQEAREKFVYTLLTDNSIEANWKKQTEIGIVKSKYCGMFFKEFQELLGETVIEELLDITNLYAFEAKINHSPALIMNVTPIGAARENLIGMVFEERISLDKNRTSIIKLCDDYANCFYKTADTEEKAYKIIIRYIDELIEKGKEEKSYYQHDEEIVQLFLIVAKMAKSSKSWLKEFVENMIVEYYSGTSRRDSVAEEILKAVVKKCPLSFAMELPELACKSAESLWGQRVSRKHFAYDGYDHNNVRAYGLSDNADHFDNNENGVYNNTFFWYVMRCDFVKGLEWAISFVNNAVQTFAENKPDEITNIEIYFPKENKKRVYLGNGWLWMADVMEHNLPVVLTDIVFVIKKTVINFMRNFSDSVYIKGLAEYVKNTIYERANNVLLLSIIEAIGMNYQKEMPGYALELASSMELIYFDIHRSGEFISNPTKELLEKHIMLSMGVPEITRRYEKDEKCSCNLQQYLANSYLCGDEGIKNRCHVILDYLYSIYDEKTYPNENLQIQKMDFRDAAVTEIDEKTIMLEPQIKGEAQKIIKNNEDANEPIVHLNESINHLIEDINEKKANADQIITVIDTLCEKMKGDYRIEMQFEKVLVTLIATALIMPDITDEQRNKLVEEWIRRVKKIFLNQSYVAEVNMVIALWEQLNKDINNDLKQQILLMILESIINDDNSGLISQIAELTKFFLAKNRNYAIRIFNTIIMLAEDEMNHQKFNAAYIKDNRNDDDYEFIPNMVPKLRGVDHWILENNGYEYQNKRSEIIQEYLYDGKGVDLSEFDIRNYDIDLLCNIACCGLDTEDEEFVIVINSIVQCMIEIWHKNCKEMRAHEIIDTFQEHKVSSYFQRELNMTGRNPEAVYDILFKETDFSIFTRDTVDFYEDVLSGFLVAYVDGFREKGKRDDIEKKIRILETYVNNIPEDYVRNILEKRLFLCKGRYSRWDVNKVQAEYSYKDKCFLNAQIEKYGSNHLMDVLYTVYLFNISELLPEILISISSCFTKAIRNNKEQFAKEIKDSQVIVDMIILKSFIFYSDEIKKDEKLINAYEDILLALTEIRNEKAAVLLDEFRIH</sequence>
<protein>
    <submittedName>
        <fullName evidence="1">Uncharacterized protein</fullName>
    </submittedName>
</protein>
<accession>A0A174CBQ0</accession>
<dbReference type="SUPFAM" id="SSF52540">
    <property type="entry name" value="P-loop containing nucleoside triphosphate hydrolases"/>
    <property type="match status" value="1"/>
</dbReference>
<dbReference type="RefSeq" id="WP_055058083.1">
    <property type="nucleotide sequence ID" value="NZ_CYZP01000015.1"/>
</dbReference>
<dbReference type="EMBL" id="CYZP01000015">
    <property type="protein sequence ID" value="CUO10882.1"/>
    <property type="molecule type" value="Genomic_DNA"/>
</dbReference>
<dbReference type="Proteomes" id="UP000095645">
    <property type="component" value="Unassembled WGS sequence"/>
</dbReference>
<evidence type="ECO:0000313" key="1">
    <source>
        <dbReference type="EMBL" id="CUO10882.1"/>
    </source>
</evidence>
<gene>
    <name evidence="1" type="ORF">ERS852476_01901</name>
</gene>
<evidence type="ECO:0000313" key="2">
    <source>
        <dbReference type="Proteomes" id="UP000095645"/>
    </source>
</evidence>
<name>A0A174CBQ0_9FIRM</name>